<keyword evidence="4 6" id="KW-0472">Membrane</keyword>
<proteinExistence type="predicted"/>
<dbReference type="UniPathway" id="UPA00895"/>
<comment type="subcellular location">
    <subcellularLocation>
        <location evidence="1">Membrane</location>
        <topology evidence="1">Multi-pass membrane protein</topology>
    </subcellularLocation>
</comment>
<feature type="domain" description="Methylamine utilisation protein MauE" evidence="7">
    <location>
        <begin position="6"/>
        <end position="138"/>
    </location>
</feature>
<reference evidence="8 9" key="1">
    <citation type="submission" date="2019-03" db="EMBL/GenBank/DDBJ databases">
        <title>Three New Species of Nocardioides, Nocardioides euryhalodurans sp. nov., Nocardioides seonyuensis sp. nov. and Nocardioides eburneoflavus sp. nov. Iolated from Soil.</title>
        <authorList>
            <person name="Roh S.G."/>
            <person name="Lee C."/>
            <person name="Kim M.-K."/>
            <person name="Kim S.B."/>
        </authorList>
    </citation>
    <scope>NUCLEOTIDE SEQUENCE [LARGE SCALE GENOMIC DNA]</scope>
    <source>
        <strain evidence="8 9">MMS17-SY207-3</strain>
    </source>
</reference>
<feature type="compositionally biased region" description="Basic and acidic residues" evidence="5">
    <location>
        <begin position="184"/>
        <end position="195"/>
    </location>
</feature>
<dbReference type="GO" id="GO:0016020">
    <property type="term" value="C:membrane"/>
    <property type="evidence" value="ECO:0007669"/>
    <property type="project" value="UniProtKB-SubCell"/>
</dbReference>
<sequence>MDAVKDWIGLLARLVTGGVWLVAGALKLPDPASSVRAVRAYDLLPEAIVPTVGHLLPVVEVVIGLCLVVGLLVRPMSVLSALLFVAFIVGIASAWARGLQIDCGCFGGGGYDADATSKYPWEIARDVGLLALSLWLVVRPRSRWALDSLLFGPREDIATDPRPTDADSTDPDSNDADTGPVLTHAERNHDGPEHS</sequence>
<dbReference type="KEGG" id="nsn:EXE58_01940"/>
<dbReference type="OrthoDB" id="5422529at2"/>
<evidence type="ECO:0000256" key="4">
    <source>
        <dbReference type="ARBA" id="ARBA00023136"/>
    </source>
</evidence>
<dbReference type="Proteomes" id="UP000294853">
    <property type="component" value="Chromosome"/>
</dbReference>
<evidence type="ECO:0000313" key="9">
    <source>
        <dbReference type="Proteomes" id="UP000294853"/>
    </source>
</evidence>
<evidence type="ECO:0000256" key="5">
    <source>
        <dbReference type="SAM" id="MobiDB-lite"/>
    </source>
</evidence>
<dbReference type="Pfam" id="PF07291">
    <property type="entry name" value="MauE"/>
    <property type="match status" value="1"/>
</dbReference>
<dbReference type="InterPro" id="IPR009908">
    <property type="entry name" value="Methylamine_util_MauE"/>
</dbReference>
<keyword evidence="2 6" id="KW-0812">Transmembrane</keyword>
<feature type="compositionally biased region" description="Basic and acidic residues" evidence="5">
    <location>
        <begin position="154"/>
        <end position="165"/>
    </location>
</feature>
<protein>
    <submittedName>
        <fullName evidence="8">DoxX family membrane protein</fullName>
    </submittedName>
</protein>
<feature type="transmembrane region" description="Helical" evidence="6">
    <location>
        <begin position="48"/>
        <end position="71"/>
    </location>
</feature>
<keyword evidence="9" id="KW-1185">Reference proteome</keyword>
<evidence type="ECO:0000256" key="6">
    <source>
        <dbReference type="SAM" id="Phobius"/>
    </source>
</evidence>
<organism evidence="8 9">
    <name type="scientific">Nocardioides seonyuensis</name>
    <dbReference type="NCBI Taxonomy" id="2518371"/>
    <lineage>
        <taxon>Bacteria</taxon>
        <taxon>Bacillati</taxon>
        <taxon>Actinomycetota</taxon>
        <taxon>Actinomycetes</taxon>
        <taxon>Propionibacteriales</taxon>
        <taxon>Nocardioidaceae</taxon>
        <taxon>Nocardioides</taxon>
    </lineage>
</organism>
<evidence type="ECO:0000256" key="1">
    <source>
        <dbReference type="ARBA" id="ARBA00004141"/>
    </source>
</evidence>
<name>A0A4P7IKK5_9ACTN</name>
<dbReference type="AlphaFoldDB" id="A0A4P7IKK5"/>
<dbReference type="GO" id="GO:0030416">
    <property type="term" value="P:methylamine metabolic process"/>
    <property type="evidence" value="ECO:0007669"/>
    <property type="project" value="InterPro"/>
</dbReference>
<dbReference type="EMBL" id="CP038436">
    <property type="protein sequence ID" value="QBX57400.1"/>
    <property type="molecule type" value="Genomic_DNA"/>
</dbReference>
<accession>A0A4P7IKK5</accession>
<evidence type="ECO:0000259" key="7">
    <source>
        <dbReference type="Pfam" id="PF07291"/>
    </source>
</evidence>
<feature type="region of interest" description="Disordered" evidence="5">
    <location>
        <begin position="154"/>
        <end position="195"/>
    </location>
</feature>
<keyword evidence="3 6" id="KW-1133">Transmembrane helix</keyword>
<feature type="transmembrane region" description="Helical" evidence="6">
    <location>
        <begin position="7"/>
        <end position="28"/>
    </location>
</feature>
<gene>
    <name evidence="8" type="ORF">EXE58_01940</name>
</gene>
<evidence type="ECO:0000256" key="3">
    <source>
        <dbReference type="ARBA" id="ARBA00022989"/>
    </source>
</evidence>
<evidence type="ECO:0000313" key="8">
    <source>
        <dbReference type="EMBL" id="QBX57400.1"/>
    </source>
</evidence>
<feature type="transmembrane region" description="Helical" evidence="6">
    <location>
        <begin position="78"/>
        <end position="96"/>
    </location>
</feature>
<evidence type="ECO:0000256" key="2">
    <source>
        <dbReference type="ARBA" id="ARBA00022692"/>
    </source>
</evidence>